<dbReference type="Gene3D" id="3.30.470.30">
    <property type="entry name" value="DNA ligase/mRNA capping enzyme"/>
    <property type="match status" value="1"/>
</dbReference>
<name>A0A4V2UUZ9_9BACL</name>
<protein>
    <submittedName>
        <fullName evidence="2">RNA ligase</fullName>
    </submittedName>
</protein>
<dbReference type="EMBL" id="SMAG01000005">
    <property type="protein sequence ID" value="TCS93797.1"/>
    <property type="molecule type" value="Genomic_DNA"/>
</dbReference>
<gene>
    <name evidence="2" type="ORF">EDD58_1054</name>
</gene>
<keyword evidence="2" id="KW-0436">Ligase</keyword>
<dbReference type="PANTHER" id="PTHR43883:SF1">
    <property type="entry name" value="GLUCONOKINASE"/>
    <property type="match status" value="1"/>
</dbReference>
<accession>A0A4V2UUZ9</accession>
<dbReference type="RefSeq" id="WP_131925016.1">
    <property type="nucleotide sequence ID" value="NZ_SMAG01000005.1"/>
</dbReference>
<comment type="caution">
    <text evidence="2">The sequence shown here is derived from an EMBL/GenBank/DDBJ whole genome shotgun (WGS) entry which is preliminary data.</text>
</comment>
<dbReference type="PANTHER" id="PTHR43883">
    <property type="entry name" value="SLR0207 PROTEIN"/>
    <property type="match status" value="1"/>
</dbReference>
<dbReference type="InterPro" id="IPR052732">
    <property type="entry name" value="Cell-binding_unc_protein"/>
</dbReference>
<dbReference type="OrthoDB" id="255834at2"/>
<evidence type="ECO:0000313" key="3">
    <source>
        <dbReference type="Proteomes" id="UP000294937"/>
    </source>
</evidence>
<dbReference type="Pfam" id="PF09414">
    <property type="entry name" value="RNA_ligase"/>
    <property type="match status" value="1"/>
</dbReference>
<dbReference type="GO" id="GO:0016874">
    <property type="term" value="F:ligase activity"/>
    <property type="evidence" value="ECO:0007669"/>
    <property type="project" value="UniProtKB-KW"/>
</dbReference>
<dbReference type="AlphaFoldDB" id="A0A4V2UUZ9"/>
<reference evidence="2 3" key="1">
    <citation type="submission" date="2019-03" db="EMBL/GenBank/DDBJ databases">
        <title>Genomic Encyclopedia of Type Strains, Phase IV (KMG-IV): sequencing the most valuable type-strain genomes for metagenomic binning, comparative biology and taxonomic classification.</title>
        <authorList>
            <person name="Goeker M."/>
        </authorList>
    </citation>
    <scope>NUCLEOTIDE SEQUENCE [LARGE SCALE GENOMIC DNA]</scope>
    <source>
        <strain evidence="2 3">DSM 45707</strain>
    </source>
</reference>
<proteinExistence type="predicted"/>
<evidence type="ECO:0000313" key="2">
    <source>
        <dbReference type="EMBL" id="TCS93797.1"/>
    </source>
</evidence>
<dbReference type="Proteomes" id="UP000294937">
    <property type="component" value="Unassembled WGS sequence"/>
</dbReference>
<evidence type="ECO:0000259" key="1">
    <source>
        <dbReference type="Pfam" id="PF09414"/>
    </source>
</evidence>
<dbReference type="InterPro" id="IPR021122">
    <property type="entry name" value="RNA_ligase_dom_REL/Rnl2"/>
</dbReference>
<sequence>MNQIYKYPRTPHIEGSGLQTGDDDLQIASFKQICNRFLVIEEKMDGANCGISFDRHGELFLQSRGHYLTGGAREQQFHLFKSWAYGFASDLWSLLSDRYIMYGEWLYAKHTIFYTDLPHYFLEFDIFDKETHTFLSTARRMEMLRKAPFIHSVRVLHEGKLKSHTQLSSWVAPSPFIDHPQLKQKLQSIATQHGVDPDQILRETDLSGQMEGLYIKVEEEDIVKERYKLVRKDFIQTIIESQSHWMNRPLIPNQLKGGQFIWRLHLM</sequence>
<keyword evidence="3" id="KW-1185">Reference proteome</keyword>
<feature type="domain" description="RNA ligase" evidence="1">
    <location>
        <begin position="38"/>
        <end position="229"/>
    </location>
</feature>
<organism evidence="2 3">
    <name type="scientific">Hazenella coriacea</name>
    <dbReference type="NCBI Taxonomy" id="1179467"/>
    <lineage>
        <taxon>Bacteria</taxon>
        <taxon>Bacillati</taxon>
        <taxon>Bacillota</taxon>
        <taxon>Bacilli</taxon>
        <taxon>Bacillales</taxon>
        <taxon>Thermoactinomycetaceae</taxon>
        <taxon>Hazenella</taxon>
    </lineage>
</organism>
<dbReference type="SUPFAM" id="SSF56091">
    <property type="entry name" value="DNA ligase/mRNA capping enzyme, catalytic domain"/>
    <property type="match status" value="1"/>
</dbReference>